<reference evidence="2" key="2">
    <citation type="submission" date="2024-04" db="EMBL/GenBank/DDBJ databases">
        <authorList>
            <person name="Chen Y."/>
            <person name="Shah S."/>
            <person name="Dougan E. K."/>
            <person name="Thang M."/>
            <person name="Chan C."/>
        </authorList>
    </citation>
    <scope>NUCLEOTIDE SEQUENCE [LARGE SCALE GENOMIC DNA]</scope>
</reference>
<organism evidence="1">
    <name type="scientific">Cladocopium goreaui</name>
    <dbReference type="NCBI Taxonomy" id="2562237"/>
    <lineage>
        <taxon>Eukaryota</taxon>
        <taxon>Sar</taxon>
        <taxon>Alveolata</taxon>
        <taxon>Dinophyceae</taxon>
        <taxon>Suessiales</taxon>
        <taxon>Symbiodiniaceae</taxon>
        <taxon>Cladocopium</taxon>
    </lineage>
</organism>
<proteinExistence type="predicted"/>
<evidence type="ECO:0000313" key="1">
    <source>
        <dbReference type="EMBL" id="CAI4013810.1"/>
    </source>
</evidence>
<dbReference type="OrthoDB" id="408998at2759"/>
<name>A0A9P1GHF9_9DINO</name>
<dbReference type="AlphaFoldDB" id="A0A9P1GHF9"/>
<accession>A0A9P1GHF9</accession>
<evidence type="ECO:0000313" key="3">
    <source>
        <dbReference type="Proteomes" id="UP001152797"/>
    </source>
</evidence>
<sequence length="307" mass="35476">MGWPKIDEKEREKEIKRMANYYGLMSKYQGSTTLKTKNGLAHFTIVDMWDKEARNEFLQHIKRDPHQVQGNTIVGRPQIPRYRREQDAPMKCAMKTLANIIGDNPKFSPTWEIQALWHDEWLLAVNTNDKDITKVQLYVPDHVKAEFETKFQEDWSAWKAPGSSKDSRPQKHLQVQIYALTDEVKNNLDARYAALKNAKVTKNQDVDMEDSEAPFRAHSAKGQKWEELRDIYLAALTDHIPKRVQQPRKEWISPATLDLIAARGEARKAGDLEIFATHLEQVQWAPPANEGVDDIAIARTLGDKHKW</sequence>
<dbReference type="EMBL" id="CAMXCT030006035">
    <property type="protein sequence ID" value="CAL4801122.1"/>
    <property type="molecule type" value="Genomic_DNA"/>
</dbReference>
<reference evidence="1" key="1">
    <citation type="submission" date="2022-10" db="EMBL/GenBank/DDBJ databases">
        <authorList>
            <person name="Chen Y."/>
            <person name="Dougan E. K."/>
            <person name="Chan C."/>
            <person name="Rhodes N."/>
            <person name="Thang M."/>
        </authorList>
    </citation>
    <scope>NUCLEOTIDE SEQUENCE</scope>
</reference>
<protein>
    <submittedName>
        <fullName evidence="1">Uncharacterized protein</fullName>
    </submittedName>
</protein>
<dbReference type="Proteomes" id="UP001152797">
    <property type="component" value="Unassembled WGS sequence"/>
</dbReference>
<dbReference type="EMBL" id="CAMXCT010006035">
    <property type="protein sequence ID" value="CAI4013810.1"/>
    <property type="molecule type" value="Genomic_DNA"/>
</dbReference>
<comment type="caution">
    <text evidence="1">The sequence shown here is derived from an EMBL/GenBank/DDBJ whole genome shotgun (WGS) entry which is preliminary data.</text>
</comment>
<dbReference type="EMBL" id="CAMXCT020006035">
    <property type="protein sequence ID" value="CAL1167185.1"/>
    <property type="molecule type" value="Genomic_DNA"/>
</dbReference>
<gene>
    <name evidence="1" type="ORF">C1SCF055_LOCUS38753</name>
</gene>
<keyword evidence="3" id="KW-1185">Reference proteome</keyword>
<evidence type="ECO:0000313" key="2">
    <source>
        <dbReference type="EMBL" id="CAL1167185.1"/>
    </source>
</evidence>